<sequence length="217" mass="22642">MVETAADCRRGPVIRAFLIAVGLIVGGVLVSGFMPTARLAEAHPGAGLVFAGIAMLLTAWVDALRSRCIRHYVNLLLPLLALACLLALAGAGLDDSVGSVPGALSGDGPGHPAAYLRPVYMQYALFALIGLFALLHFSLHMMPTVWRRGLTVGRTGLIGAAAGVALVLYWHFGGMPRSDAASQILVQPVQVVVDLLGVAVGGLIFALAMRHRTVAES</sequence>
<feature type="transmembrane region" description="Helical" evidence="1">
    <location>
        <begin position="75"/>
        <end position="93"/>
    </location>
</feature>
<feature type="transmembrane region" description="Helical" evidence="1">
    <location>
        <begin position="151"/>
        <end position="172"/>
    </location>
</feature>
<organism evidence="2 3">
    <name type="scientific">Thiohalocapsa marina</name>
    <dbReference type="NCBI Taxonomy" id="424902"/>
    <lineage>
        <taxon>Bacteria</taxon>
        <taxon>Pseudomonadati</taxon>
        <taxon>Pseudomonadota</taxon>
        <taxon>Gammaproteobacteria</taxon>
        <taxon>Chromatiales</taxon>
        <taxon>Chromatiaceae</taxon>
        <taxon>Thiohalocapsa</taxon>
    </lineage>
</organism>
<name>A0A5M8FRR1_9GAMM</name>
<feature type="transmembrane region" description="Helical" evidence="1">
    <location>
        <begin position="12"/>
        <end position="33"/>
    </location>
</feature>
<feature type="transmembrane region" description="Helical" evidence="1">
    <location>
        <begin position="45"/>
        <end position="63"/>
    </location>
</feature>
<feature type="transmembrane region" description="Helical" evidence="1">
    <location>
        <begin position="120"/>
        <end position="139"/>
    </location>
</feature>
<reference evidence="2 3" key="1">
    <citation type="submission" date="2019-09" db="EMBL/GenBank/DDBJ databases">
        <title>Whole-genome sequence of the purple sulfur bacterium Thiohalocapsa marina DSM 19078.</title>
        <authorList>
            <person name="Kyndt J.A."/>
            <person name="Meyer T.E."/>
        </authorList>
    </citation>
    <scope>NUCLEOTIDE SEQUENCE [LARGE SCALE GENOMIC DNA]</scope>
    <source>
        <strain evidence="2 3">DSM 19078</strain>
    </source>
</reference>
<keyword evidence="3" id="KW-1185">Reference proteome</keyword>
<keyword evidence="1" id="KW-1133">Transmembrane helix</keyword>
<dbReference type="RefSeq" id="WP_150092255.1">
    <property type="nucleotide sequence ID" value="NZ_JBFUOH010000003.1"/>
</dbReference>
<dbReference type="OrthoDB" id="9872570at2"/>
<feature type="transmembrane region" description="Helical" evidence="1">
    <location>
        <begin position="184"/>
        <end position="208"/>
    </location>
</feature>
<dbReference type="AlphaFoldDB" id="A0A5M8FRR1"/>
<dbReference type="EMBL" id="VWXX01000008">
    <property type="protein sequence ID" value="KAA6185665.1"/>
    <property type="molecule type" value="Genomic_DNA"/>
</dbReference>
<comment type="caution">
    <text evidence="2">The sequence shown here is derived from an EMBL/GenBank/DDBJ whole genome shotgun (WGS) entry which is preliminary data.</text>
</comment>
<dbReference type="Proteomes" id="UP000322981">
    <property type="component" value="Unassembled WGS sequence"/>
</dbReference>
<evidence type="ECO:0000256" key="1">
    <source>
        <dbReference type="SAM" id="Phobius"/>
    </source>
</evidence>
<evidence type="ECO:0000313" key="3">
    <source>
        <dbReference type="Proteomes" id="UP000322981"/>
    </source>
</evidence>
<gene>
    <name evidence="2" type="ORF">F2Q65_08195</name>
</gene>
<keyword evidence="1" id="KW-0472">Membrane</keyword>
<protein>
    <submittedName>
        <fullName evidence="2">Uncharacterized protein</fullName>
    </submittedName>
</protein>
<keyword evidence="1" id="KW-0812">Transmembrane</keyword>
<accession>A0A5M8FRR1</accession>
<evidence type="ECO:0000313" key="2">
    <source>
        <dbReference type="EMBL" id="KAA6185665.1"/>
    </source>
</evidence>
<proteinExistence type="predicted"/>